<protein>
    <recommendedName>
        <fullName evidence="6">Cytochrome c biogenesis protein Ccs1</fullName>
    </recommendedName>
</protein>
<reference evidence="9" key="1">
    <citation type="submission" date="2016-11" db="EMBL/GenBank/DDBJ databases">
        <title>Complete Chloroplast Genome of Thorea hispida.</title>
        <authorList>
            <person name="Nan F."/>
            <person name="Xie S."/>
        </authorList>
    </citation>
    <scope>NUCLEOTIDE SEQUENCE</scope>
</reference>
<name>A0A1Z1XA93_9FLOR</name>
<feature type="transmembrane region" description="Helical" evidence="7">
    <location>
        <begin position="16"/>
        <end position="36"/>
    </location>
</feature>
<keyword evidence="9" id="KW-0150">Chloroplast</keyword>
<sequence>MYKNIIWHAVKKMGNLAFAIILLMIIILYSILGTLIEQEKEIEYYQNHYFYNNKPFFSIIGKCILYLQLDHVYTSWIFVFLLIILGFSLIICTFSTQLPSMNYARKWKFRKYYNQEFISTGFQYKLTVYSSILYILMKNNYNVFHQKKYVYGYKGLVGRLSPICVHISLIILLMGSLVTFFGGFIVQEMIPVGEEFHLQNVVKSGLFSNIPKNFFGKVTDFGIDYYDNKDIKQFYTKLIFLQNNNIINTEILSVNKPITIDNLRFYQTDWQVSGLRIEINNVPIQIPVYKLDNNNQNFWLSNLSYDKDIQFYIIFSNIDNKIFLYSKVGTLICNMRLNQAIVLNHTELKILDIIKSTGLQVKQDPGTLLVYLGFVFLIISTAGSYITYSQVWVTILPFNIYLSGFTNRADVSFEKEFILFFKYIN</sequence>
<comment type="similarity">
    <text evidence="6">Belongs to the Ccs1/CcsB family.</text>
</comment>
<evidence type="ECO:0000256" key="5">
    <source>
        <dbReference type="ARBA" id="ARBA00023136"/>
    </source>
</evidence>
<comment type="function">
    <text evidence="6">Required during biogenesis of c-type cytochromes (cytochrome c6 and cytochrome f) at the step of heme attachment.</text>
</comment>
<comment type="subunit">
    <text evidence="6">May interact with CcsA.</text>
</comment>
<evidence type="ECO:0000259" key="8">
    <source>
        <dbReference type="Pfam" id="PF05140"/>
    </source>
</evidence>
<feature type="domain" description="ResB-like" evidence="8">
    <location>
        <begin position="347"/>
        <end position="417"/>
    </location>
</feature>
<dbReference type="EMBL" id="KY083065">
    <property type="protein sequence ID" value="ARX95767.1"/>
    <property type="molecule type" value="Genomic_DNA"/>
</dbReference>
<keyword evidence="3 6" id="KW-0201">Cytochrome c-type biogenesis</keyword>
<keyword evidence="6" id="KW-0793">Thylakoid</keyword>
<keyword evidence="9" id="KW-0934">Plastid</keyword>
<dbReference type="Pfam" id="PF05140">
    <property type="entry name" value="ResB"/>
    <property type="match status" value="2"/>
</dbReference>
<proteinExistence type="inferred from homology"/>
<dbReference type="AlphaFoldDB" id="A0A1Z1XA93"/>
<dbReference type="HAMAP" id="MF_01392">
    <property type="entry name" value="CytC_Ccs1"/>
    <property type="match status" value="1"/>
</dbReference>
<evidence type="ECO:0000256" key="7">
    <source>
        <dbReference type="SAM" id="Phobius"/>
    </source>
</evidence>
<dbReference type="GO" id="GO:0017004">
    <property type="term" value="P:cytochrome complex assembly"/>
    <property type="evidence" value="ECO:0007669"/>
    <property type="project" value="UniProtKB-UniRule"/>
</dbReference>
<keyword evidence="2 6" id="KW-0812">Transmembrane</keyword>
<dbReference type="PANTHER" id="PTHR31566:SF0">
    <property type="entry name" value="CYTOCHROME C BIOGENESIS PROTEIN CCS1, CHLOROPLASTIC"/>
    <property type="match status" value="1"/>
</dbReference>
<evidence type="ECO:0000313" key="9">
    <source>
        <dbReference type="EMBL" id="ARX95767.1"/>
    </source>
</evidence>
<dbReference type="InterPro" id="IPR023494">
    <property type="entry name" value="Cyt_c_bgen_Ccs1/CcsB/ResB"/>
</dbReference>
<gene>
    <name evidence="6 9" type="primary">ccs1</name>
</gene>
<dbReference type="GO" id="GO:0009535">
    <property type="term" value="C:chloroplast thylakoid membrane"/>
    <property type="evidence" value="ECO:0007669"/>
    <property type="project" value="UniProtKB-SubCell"/>
</dbReference>
<feature type="transmembrane region" description="Helical" evidence="7">
    <location>
        <begin position="117"/>
        <end position="137"/>
    </location>
</feature>
<evidence type="ECO:0000256" key="1">
    <source>
        <dbReference type="ARBA" id="ARBA00004141"/>
    </source>
</evidence>
<accession>A0A1Z1XA93</accession>
<evidence type="ECO:0000256" key="4">
    <source>
        <dbReference type="ARBA" id="ARBA00022989"/>
    </source>
</evidence>
<keyword evidence="5 6" id="KW-0472">Membrane</keyword>
<feature type="transmembrane region" description="Helical" evidence="7">
    <location>
        <begin position="75"/>
        <end position="96"/>
    </location>
</feature>
<feature type="domain" description="ResB-like" evidence="8">
    <location>
        <begin position="17"/>
        <end position="296"/>
    </location>
</feature>
<organism evidence="9">
    <name type="scientific">Thorea hispida</name>
    <dbReference type="NCBI Taxonomy" id="202687"/>
    <lineage>
        <taxon>Eukaryota</taxon>
        <taxon>Rhodophyta</taxon>
        <taxon>Florideophyceae</taxon>
        <taxon>Nemaliophycidae</taxon>
        <taxon>Thoreales</taxon>
        <taxon>Thoreaceae</taxon>
        <taxon>Thorea</taxon>
    </lineage>
</organism>
<feature type="transmembrane region" description="Helical" evidence="7">
    <location>
        <begin position="368"/>
        <end position="388"/>
    </location>
</feature>
<dbReference type="PANTHER" id="PTHR31566">
    <property type="entry name" value="CYTOCHROME C BIOGENESIS PROTEIN CCS1, CHLOROPLASTIC"/>
    <property type="match status" value="1"/>
</dbReference>
<evidence type="ECO:0000256" key="2">
    <source>
        <dbReference type="ARBA" id="ARBA00022692"/>
    </source>
</evidence>
<evidence type="ECO:0000256" key="3">
    <source>
        <dbReference type="ARBA" id="ARBA00022748"/>
    </source>
</evidence>
<feature type="transmembrane region" description="Helical" evidence="7">
    <location>
        <begin position="157"/>
        <end position="186"/>
    </location>
</feature>
<keyword evidence="4 6" id="KW-1133">Transmembrane helix</keyword>
<comment type="subcellular location">
    <subcellularLocation>
        <location evidence="1">Membrane</location>
        <topology evidence="1">Multi-pass membrane protein</topology>
    </subcellularLocation>
    <subcellularLocation>
        <location evidence="6">Plastid</location>
        <location evidence="6">Chloroplast thylakoid membrane</location>
        <topology evidence="6">Multi-pass membrane protein</topology>
    </subcellularLocation>
</comment>
<dbReference type="InterPro" id="IPR007816">
    <property type="entry name" value="ResB-like_domain"/>
</dbReference>
<geneLocation type="chloroplast" evidence="9"/>
<evidence type="ECO:0000256" key="6">
    <source>
        <dbReference type="HAMAP-Rule" id="MF_01392"/>
    </source>
</evidence>